<evidence type="ECO:0000313" key="7">
    <source>
        <dbReference type="EMBL" id="GEU85888.1"/>
    </source>
</evidence>
<evidence type="ECO:0000256" key="3">
    <source>
        <dbReference type="ARBA" id="ARBA00023274"/>
    </source>
</evidence>
<dbReference type="FunFam" id="3.30.63.20:FF:000001">
    <property type="entry name" value="40S ribosomal protein S25"/>
    <property type="match status" value="1"/>
</dbReference>
<comment type="caution">
    <text evidence="7">The sequence shown here is derived from an EMBL/GenBank/DDBJ whole genome shotgun (WGS) entry which is preliminary data.</text>
</comment>
<dbReference type="GO" id="GO:1990904">
    <property type="term" value="C:ribonucleoprotein complex"/>
    <property type="evidence" value="ECO:0007669"/>
    <property type="project" value="UniProtKB-KW"/>
</dbReference>
<feature type="transmembrane region" description="Helical" evidence="6">
    <location>
        <begin position="159"/>
        <end position="177"/>
    </location>
</feature>
<feature type="region of interest" description="Disordered" evidence="5">
    <location>
        <begin position="1"/>
        <end position="32"/>
    </location>
</feature>
<evidence type="ECO:0000256" key="1">
    <source>
        <dbReference type="ARBA" id="ARBA00009106"/>
    </source>
</evidence>
<sequence length="645" mass="73793">MAPKKEKAPPASKPTKSGGGKQKKKKWSKGKQKEKVNNMVLFDKVTYDKLLSEAPKFKLITPSILSDRLRINGSLARKAIKDLMARGAIRMFVLAVLELPPKVSQLHWPFSLPELLQADNTIRQHAFTVKDARGKIDDGFLPDDGFETRWNRFIQKRSIFLFGGFFAIAYLPVGTSAEEVSRLPLLLVLPVTTRLIRLTTRYMYDSWKSQMELYMMNRQHGRMILESVENGSLIWPSIEENGVTRPKKYYELSATEAIQADCDVKATNVILQRLPPEERKCKLYDAFDKFDYKKGESLLNTKFLNTLPPEWIKFVTDVKLVRDLHTTNVDQLHAYLRQHEFHVNEVRLMHERNSDLLALVATHHPGRHTSLAVGTSKTYTSGASGNNFGKQRTVICYNCKGEGHMSKKYTKPKRKRDESWFKDKVLLVQAQENGQVLHEEELSFLADPWIAKAQTTQNVITHNAAYQADDLDAYDSDYDEINSAKVALMANLSHYGFDDLAEVHNHDNVNHNLINQAVQAMPLSEQSNILNQSKTDITMIEQLKTQVVNCTKINLDNKSVNETLNAELERYKDQVRILKEGHNVDLKSNDKGSDSCAQYMEIDNLKQTLSEHLKEKESLKQTATLLKNDFQKEESRNIDREIALE</sequence>
<reference evidence="7" key="1">
    <citation type="journal article" date="2019" name="Sci. Rep.">
        <title>Draft genome of Tanacetum cinerariifolium, the natural source of mosquito coil.</title>
        <authorList>
            <person name="Yamashiro T."/>
            <person name="Shiraishi A."/>
            <person name="Satake H."/>
            <person name="Nakayama K."/>
        </authorList>
    </citation>
    <scope>NUCLEOTIDE SEQUENCE</scope>
</reference>
<dbReference type="PANTHER" id="PTHR12850">
    <property type="entry name" value="40S RIBOSOMAL PROTEIN S25"/>
    <property type="match status" value="1"/>
</dbReference>
<keyword evidence="6" id="KW-1133">Transmembrane helix</keyword>
<evidence type="ECO:0000256" key="4">
    <source>
        <dbReference type="SAM" id="Coils"/>
    </source>
</evidence>
<evidence type="ECO:0000256" key="2">
    <source>
        <dbReference type="ARBA" id="ARBA00022980"/>
    </source>
</evidence>
<evidence type="ECO:0000256" key="5">
    <source>
        <dbReference type="SAM" id="MobiDB-lite"/>
    </source>
</evidence>
<proteinExistence type="inferred from homology"/>
<dbReference type="Pfam" id="PF03297">
    <property type="entry name" value="Ribosomal_S25"/>
    <property type="match status" value="1"/>
</dbReference>
<feature type="compositionally biased region" description="Basic residues" evidence="5">
    <location>
        <begin position="21"/>
        <end position="30"/>
    </location>
</feature>
<dbReference type="InterPro" id="IPR004977">
    <property type="entry name" value="Ribosomal_eS25"/>
</dbReference>
<dbReference type="GO" id="GO:0005840">
    <property type="term" value="C:ribosome"/>
    <property type="evidence" value="ECO:0007669"/>
    <property type="project" value="UniProtKB-KW"/>
</dbReference>
<keyword evidence="6" id="KW-0472">Membrane</keyword>
<keyword evidence="4" id="KW-0175">Coiled coil</keyword>
<keyword evidence="6" id="KW-0812">Transmembrane</keyword>
<keyword evidence="3" id="KW-0687">Ribonucleoprotein</keyword>
<dbReference type="AlphaFoldDB" id="A0A6L2NI24"/>
<protein>
    <submittedName>
        <fullName evidence="7">40S ribosomal protein S25</fullName>
    </submittedName>
</protein>
<organism evidence="7">
    <name type="scientific">Tanacetum cinerariifolium</name>
    <name type="common">Dalmatian daisy</name>
    <name type="synonym">Chrysanthemum cinerariifolium</name>
    <dbReference type="NCBI Taxonomy" id="118510"/>
    <lineage>
        <taxon>Eukaryota</taxon>
        <taxon>Viridiplantae</taxon>
        <taxon>Streptophyta</taxon>
        <taxon>Embryophyta</taxon>
        <taxon>Tracheophyta</taxon>
        <taxon>Spermatophyta</taxon>
        <taxon>Magnoliopsida</taxon>
        <taxon>eudicotyledons</taxon>
        <taxon>Gunneridae</taxon>
        <taxon>Pentapetalae</taxon>
        <taxon>asterids</taxon>
        <taxon>campanulids</taxon>
        <taxon>Asterales</taxon>
        <taxon>Asteraceae</taxon>
        <taxon>Asteroideae</taxon>
        <taxon>Anthemideae</taxon>
        <taxon>Anthemidinae</taxon>
        <taxon>Tanacetum</taxon>
    </lineage>
</organism>
<name>A0A6L2NI24_TANCI</name>
<accession>A0A6L2NI24</accession>
<dbReference type="EMBL" id="BKCJ010009202">
    <property type="protein sequence ID" value="GEU85888.1"/>
    <property type="molecule type" value="Genomic_DNA"/>
</dbReference>
<evidence type="ECO:0000256" key="6">
    <source>
        <dbReference type="SAM" id="Phobius"/>
    </source>
</evidence>
<dbReference type="Gene3D" id="3.30.63.20">
    <property type="match status" value="1"/>
</dbReference>
<keyword evidence="2 7" id="KW-0689">Ribosomal protein</keyword>
<feature type="coiled-coil region" evidence="4">
    <location>
        <begin position="561"/>
        <end position="636"/>
    </location>
</feature>
<gene>
    <name evidence="7" type="ORF">Tci_057866</name>
</gene>
<comment type="similarity">
    <text evidence="1">Belongs to the eukaryotic ribosomal protein eS25 family.</text>
</comment>